<dbReference type="InParanoid" id="A0A263D0M8"/>
<organism evidence="2 3">
    <name type="scientific">Amycolatopsis antarctica</name>
    <dbReference type="NCBI Taxonomy" id="1854586"/>
    <lineage>
        <taxon>Bacteria</taxon>
        <taxon>Bacillati</taxon>
        <taxon>Actinomycetota</taxon>
        <taxon>Actinomycetes</taxon>
        <taxon>Pseudonocardiales</taxon>
        <taxon>Pseudonocardiaceae</taxon>
        <taxon>Amycolatopsis</taxon>
    </lineage>
</organism>
<dbReference type="RefSeq" id="WP_094863938.1">
    <property type="nucleotide sequence ID" value="NZ_NKYE01000010.1"/>
</dbReference>
<keyword evidence="1" id="KW-0472">Membrane</keyword>
<comment type="caution">
    <text evidence="2">The sequence shown here is derived from an EMBL/GenBank/DDBJ whole genome shotgun (WGS) entry which is preliminary data.</text>
</comment>
<accession>A0A263D0M8</accession>
<proteinExistence type="predicted"/>
<reference evidence="2 3" key="1">
    <citation type="submission" date="2017-07" db="EMBL/GenBank/DDBJ databases">
        <title>Amycolatopsis antarcticus sp. nov., isolated from the surface of an Antarcticus brown macroalga.</title>
        <authorList>
            <person name="Wang J."/>
            <person name="Leiva S."/>
            <person name="Huang J."/>
            <person name="Huang Y."/>
        </authorList>
    </citation>
    <scope>NUCLEOTIDE SEQUENCE [LARGE SCALE GENOMIC DNA]</scope>
    <source>
        <strain evidence="2 3">AU-G6</strain>
    </source>
</reference>
<keyword evidence="1" id="KW-0812">Transmembrane</keyword>
<evidence type="ECO:0000313" key="3">
    <source>
        <dbReference type="Proteomes" id="UP000242444"/>
    </source>
</evidence>
<feature type="transmembrane region" description="Helical" evidence="1">
    <location>
        <begin position="39"/>
        <end position="62"/>
    </location>
</feature>
<dbReference type="EMBL" id="NKYE01000010">
    <property type="protein sequence ID" value="OZM71982.1"/>
    <property type="molecule type" value="Genomic_DNA"/>
</dbReference>
<evidence type="ECO:0000256" key="1">
    <source>
        <dbReference type="SAM" id="Phobius"/>
    </source>
</evidence>
<protein>
    <submittedName>
        <fullName evidence="2">Uncharacterized protein</fullName>
    </submittedName>
</protein>
<dbReference type="AlphaFoldDB" id="A0A263D0M8"/>
<name>A0A263D0M8_9PSEU</name>
<gene>
    <name evidence="2" type="ORF">CFN78_17760</name>
</gene>
<sequence>MDKLVSYTNAVSEDMFGELELAVDVRDMSAATPCMATPAAVAAGATLGAAAFGAGFGIGYAYG</sequence>
<dbReference type="Proteomes" id="UP000242444">
    <property type="component" value="Unassembled WGS sequence"/>
</dbReference>
<keyword evidence="3" id="KW-1185">Reference proteome</keyword>
<evidence type="ECO:0000313" key="2">
    <source>
        <dbReference type="EMBL" id="OZM71982.1"/>
    </source>
</evidence>
<keyword evidence="1" id="KW-1133">Transmembrane helix</keyword>